<organism evidence="1 2">
    <name type="scientific">Citrobacter youngae ATCC 29220</name>
    <dbReference type="NCBI Taxonomy" id="500640"/>
    <lineage>
        <taxon>Bacteria</taxon>
        <taxon>Pseudomonadati</taxon>
        <taxon>Pseudomonadota</taxon>
        <taxon>Gammaproteobacteria</taxon>
        <taxon>Enterobacterales</taxon>
        <taxon>Enterobacteriaceae</taxon>
        <taxon>Citrobacter</taxon>
        <taxon>Citrobacter freundii complex</taxon>
    </lineage>
</organism>
<comment type="caution">
    <text evidence="1">The sequence shown here is derived from an EMBL/GenBank/DDBJ whole genome shotgun (WGS) entry which is preliminary data.</text>
</comment>
<sequence length="76" mass="8843">MLREHLYIIAQGVLVDVYILEWSFYDLNRDALLFSDGPPSRPRTPFQVVALPDELMADEFLIYNGDRLSYIFGCNE</sequence>
<accession>D4BB31</accession>
<dbReference type="AlphaFoldDB" id="D4BB31"/>
<dbReference type="EMBL" id="ABWL02000006">
    <property type="protein sequence ID" value="EFE09392.1"/>
    <property type="molecule type" value="Genomic_DNA"/>
</dbReference>
<proteinExistence type="predicted"/>
<dbReference type="HOGENOM" id="CLU_2647982_0_0_6"/>
<name>D4BB31_9ENTR</name>
<evidence type="ECO:0000313" key="1">
    <source>
        <dbReference type="EMBL" id="EFE09392.1"/>
    </source>
</evidence>
<evidence type="ECO:0000313" key="2">
    <source>
        <dbReference type="Proteomes" id="UP000003880"/>
    </source>
</evidence>
<reference evidence="1 2" key="1">
    <citation type="submission" date="2010-02" db="EMBL/GenBank/DDBJ databases">
        <authorList>
            <person name="Weinstock G."/>
            <person name="Sodergren E."/>
            <person name="Clifton S."/>
            <person name="Fulton L."/>
            <person name="Fulton B."/>
            <person name="Courtney L."/>
            <person name="Fronick C."/>
            <person name="Harrison M."/>
            <person name="Strong C."/>
            <person name="Farmer C."/>
            <person name="Delahaunty K."/>
            <person name="Markovic C."/>
            <person name="Hall O."/>
            <person name="Minx P."/>
            <person name="Tomlinson C."/>
            <person name="Mitreva M."/>
            <person name="Nelson J."/>
            <person name="Hou S."/>
            <person name="Wollam A."/>
            <person name="Pepin K.H."/>
            <person name="Johnson M."/>
            <person name="Bhonagiri V."/>
            <person name="Zhang X."/>
            <person name="Suruliraj S."/>
            <person name="Warren W."/>
            <person name="Chinwalla A."/>
            <person name="Mardis E.R."/>
            <person name="Wilson R.K."/>
        </authorList>
    </citation>
    <scope>NUCLEOTIDE SEQUENCE [LARGE SCALE GENOMIC DNA]</scope>
    <source>
        <strain evidence="1 2">ATCC 29220</strain>
    </source>
</reference>
<gene>
    <name evidence="1" type="ORF">CIT292_07678</name>
</gene>
<protein>
    <submittedName>
        <fullName evidence="1">Uncharacterized protein</fullName>
    </submittedName>
</protein>
<dbReference type="Proteomes" id="UP000003880">
    <property type="component" value="Unassembled WGS sequence"/>
</dbReference>